<protein>
    <submittedName>
        <fullName evidence="3">Uncharacterized protein</fullName>
    </submittedName>
</protein>
<feature type="compositionally biased region" description="Polar residues" evidence="1">
    <location>
        <begin position="39"/>
        <end position="57"/>
    </location>
</feature>
<evidence type="ECO:0000313" key="3">
    <source>
        <dbReference type="WBParaSite" id="SMUV_0000551801-mRNA-1"/>
    </source>
</evidence>
<keyword evidence="2" id="KW-1185">Reference proteome</keyword>
<evidence type="ECO:0000313" key="2">
    <source>
        <dbReference type="Proteomes" id="UP000046393"/>
    </source>
</evidence>
<sequence length="132" mass="13869">MWGPFRSITIFVTASGSSGAPRASRQSSSQSASLLRGPTTATASVGTGPSLSNTAFSVPSPAPMQTMVTLNGVHPYHATQQNGNGYMNGSVHINCATKSRKNEQSHMVRRGDDSNQYSDDDDDVASDDSQSS</sequence>
<evidence type="ECO:0000256" key="1">
    <source>
        <dbReference type="SAM" id="MobiDB-lite"/>
    </source>
</evidence>
<proteinExistence type="predicted"/>
<dbReference type="Proteomes" id="UP000046393">
    <property type="component" value="Unplaced"/>
</dbReference>
<name>A0A0N5ALU0_9BILA</name>
<feature type="region of interest" description="Disordered" evidence="1">
    <location>
        <begin position="15"/>
        <end position="58"/>
    </location>
</feature>
<dbReference type="AlphaFoldDB" id="A0A0N5ALU0"/>
<reference evidence="3" key="1">
    <citation type="submission" date="2017-02" db="UniProtKB">
        <authorList>
            <consortium name="WormBaseParasite"/>
        </authorList>
    </citation>
    <scope>IDENTIFICATION</scope>
</reference>
<dbReference type="WBParaSite" id="SMUV_0000551801-mRNA-1">
    <property type="protein sequence ID" value="SMUV_0000551801-mRNA-1"/>
    <property type="gene ID" value="SMUV_0000551801"/>
</dbReference>
<accession>A0A0N5ALU0</accession>
<organism evidence="2 3">
    <name type="scientific">Syphacia muris</name>
    <dbReference type="NCBI Taxonomy" id="451379"/>
    <lineage>
        <taxon>Eukaryota</taxon>
        <taxon>Metazoa</taxon>
        <taxon>Ecdysozoa</taxon>
        <taxon>Nematoda</taxon>
        <taxon>Chromadorea</taxon>
        <taxon>Rhabditida</taxon>
        <taxon>Spirurina</taxon>
        <taxon>Oxyuridomorpha</taxon>
        <taxon>Oxyuroidea</taxon>
        <taxon>Oxyuridae</taxon>
        <taxon>Syphacia</taxon>
    </lineage>
</organism>
<dbReference type="STRING" id="451379.A0A0N5ALU0"/>
<feature type="compositionally biased region" description="Low complexity" evidence="1">
    <location>
        <begin position="15"/>
        <end position="38"/>
    </location>
</feature>
<feature type="region of interest" description="Disordered" evidence="1">
    <location>
        <begin position="98"/>
        <end position="132"/>
    </location>
</feature>
<feature type="compositionally biased region" description="Basic and acidic residues" evidence="1">
    <location>
        <begin position="100"/>
        <end position="113"/>
    </location>
</feature>